<proteinExistence type="inferred from homology"/>
<comment type="caution">
    <text evidence="9">The sequence shown here is derived from an EMBL/GenBank/DDBJ whole genome shotgun (WGS) entry which is preliminary data.</text>
</comment>
<feature type="binding site" evidence="7">
    <location>
        <position position="43"/>
    </location>
    <ligand>
        <name>a divalent metal cation</name>
        <dbReference type="ChEBI" id="CHEBI:60240"/>
    </ligand>
</feature>
<accession>A0ABS1GHB5</accession>
<dbReference type="HAMAP" id="MF_00060">
    <property type="entry name" value="SurE"/>
    <property type="match status" value="1"/>
</dbReference>
<feature type="binding site" evidence="7">
    <location>
        <position position="11"/>
    </location>
    <ligand>
        <name>a divalent metal cation</name>
        <dbReference type="ChEBI" id="CHEBI:60240"/>
    </ligand>
</feature>
<reference evidence="9 10" key="1">
    <citation type="journal article" date="2021" name="Syst. Appl. Microbiol.">
        <title>Persephonella atlantica sp. nov.: How to adapt to physico-chemical gradients in high temperature hydrothermal habitats.</title>
        <authorList>
            <person name="Francois D.X."/>
            <person name="Godfroy A."/>
            <person name="Mathien C."/>
            <person name="Aube J."/>
            <person name="Cathalot C."/>
            <person name="Lesongeur F."/>
            <person name="L'Haridon S."/>
            <person name="Philippon X."/>
            <person name="Roussel E.G."/>
        </authorList>
    </citation>
    <scope>NUCLEOTIDE SEQUENCE [LARGE SCALE GENOMIC DNA]</scope>
    <source>
        <strain evidence="9 10">MO1340</strain>
    </source>
</reference>
<name>A0ABS1GHB5_9AQUI</name>
<keyword evidence="3 7" id="KW-0963">Cytoplasm</keyword>
<dbReference type="PANTHER" id="PTHR30457:SF12">
    <property type="entry name" value="5'_3'-NUCLEOTIDASE SURE"/>
    <property type="match status" value="1"/>
</dbReference>
<dbReference type="SUPFAM" id="SSF64167">
    <property type="entry name" value="SurE-like"/>
    <property type="match status" value="1"/>
</dbReference>
<comment type="subcellular location">
    <subcellularLocation>
        <location evidence="7">Cytoplasm</location>
    </subcellularLocation>
</comment>
<evidence type="ECO:0000256" key="2">
    <source>
        <dbReference type="ARBA" id="ARBA00011062"/>
    </source>
</evidence>
<keyword evidence="6 7" id="KW-0378">Hydrolase</keyword>
<dbReference type="Gene3D" id="3.40.1210.10">
    <property type="entry name" value="Survival protein SurE-like phosphatase/nucleotidase"/>
    <property type="match status" value="1"/>
</dbReference>
<evidence type="ECO:0000256" key="4">
    <source>
        <dbReference type="ARBA" id="ARBA00022723"/>
    </source>
</evidence>
<comment type="cofactor">
    <cofactor evidence="7">
        <name>a divalent metal cation</name>
        <dbReference type="ChEBI" id="CHEBI:60240"/>
    </cofactor>
    <text evidence="7">Binds 1 divalent metal cation per subunit.</text>
</comment>
<sequence length="257" mass="28863">MEKYRVLLVNDDGYQSEGLKAIRERLLEEGYNVVTVTPDRNMSGSSHSLTFTRPLKIEKLEENFYYIVDGTPADCVHLGYHVILEGRAPDILVAGINTGPNLGNDIFYSGTVGAAREGTMLGIPSVAFSPASSKNPDFYGMSKMAVKIIRQILHKGLPDKVFLNVTFPNIPVEKVRGFLLTRQGRSAYREEIKKYISPSKEVYYWIGGEEALEEECEKGTDYTAVKEGFVSITPIRLDLTDYRGIEIMEKFGFLELK</sequence>
<dbReference type="RefSeq" id="WP_200673705.1">
    <property type="nucleotide sequence ID" value="NZ_JAACYA010000001.1"/>
</dbReference>
<dbReference type="InterPro" id="IPR002828">
    <property type="entry name" value="SurE-like_Pase/nucleotidase"/>
</dbReference>
<evidence type="ECO:0000313" key="9">
    <source>
        <dbReference type="EMBL" id="MBK3332327.1"/>
    </source>
</evidence>
<organism evidence="9 10">
    <name type="scientific">Persephonella atlantica</name>
    <dbReference type="NCBI Taxonomy" id="2699429"/>
    <lineage>
        <taxon>Bacteria</taxon>
        <taxon>Pseudomonadati</taxon>
        <taxon>Aquificota</taxon>
        <taxon>Aquificia</taxon>
        <taxon>Aquificales</taxon>
        <taxon>Hydrogenothermaceae</taxon>
        <taxon>Persephonella</taxon>
    </lineage>
</organism>
<evidence type="ECO:0000313" key="10">
    <source>
        <dbReference type="Proteomes" id="UP000772812"/>
    </source>
</evidence>
<dbReference type="Proteomes" id="UP000772812">
    <property type="component" value="Unassembled WGS sequence"/>
</dbReference>
<evidence type="ECO:0000256" key="3">
    <source>
        <dbReference type="ARBA" id="ARBA00022490"/>
    </source>
</evidence>
<evidence type="ECO:0000256" key="6">
    <source>
        <dbReference type="ARBA" id="ARBA00022801"/>
    </source>
</evidence>
<feature type="domain" description="Survival protein SurE-like phosphatase/nucleotidase" evidence="8">
    <location>
        <begin position="6"/>
        <end position="189"/>
    </location>
</feature>
<dbReference type="NCBIfam" id="TIGR00087">
    <property type="entry name" value="surE"/>
    <property type="match status" value="1"/>
</dbReference>
<dbReference type="Pfam" id="PF01975">
    <property type="entry name" value="SurE"/>
    <property type="match status" value="1"/>
</dbReference>
<dbReference type="PANTHER" id="PTHR30457">
    <property type="entry name" value="5'-NUCLEOTIDASE SURE"/>
    <property type="match status" value="1"/>
</dbReference>
<feature type="binding site" evidence="7">
    <location>
        <position position="97"/>
    </location>
    <ligand>
        <name>a divalent metal cation</name>
        <dbReference type="ChEBI" id="CHEBI:60240"/>
    </ligand>
</feature>
<evidence type="ECO:0000256" key="5">
    <source>
        <dbReference type="ARBA" id="ARBA00022741"/>
    </source>
</evidence>
<dbReference type="InterPro" id="IPR030048">
    <property type="entry name" value="SurE"/>
</dbReference>
<evidence type="ECO:0000256" key="7">
    <source>
        <dbReference type="HAMAP-Rule" id="MF_00060"/>
    </source>
</evidence>
<keyword evidence="4 7" id="KW-0479">Metal-binding</keyword>
<feature type="binding site" evidence="7">
    <location>
        <position position="12"/>
    </location>
    <ligand>
        <name>a divalent metal cation</name>
        <dbReference type="ChEBI" id="CHEBI:60240"/>
    </ligand>
</feature>
<comment type="function">
    <text evidence="7">Nucleotidase that shows phosphatase activity on nucleoside 5'-monophosphates.</text>
</comment>
<dbReference type="EMBL" id="JAACYA010000001">
    <property type="protein sequence ID" value="MBK3332327.1"/>
    <property type="molecule type" value="Genomic_DNA"/>
</dbReference>
<comment type="similarity">
    <text evidence="2 7">Belongs to the SurE nucleotidase family.</text>
</comment>
<dbReference type="NCBIfam" id="NF001490">
    <property type="entry name" value="PRK00346.1-4"/>
    <property type="match status" value="1"/>
</dbReference>
<dbReference type="InterPro" id="IPR036523">
    <property type="entry name" value="SurE-like_sf"/>
</dbReference>
<keyword evidence="10" id="KW-1185">Reference proteome</keyword>
<evidence type="ECO:0000256" key="1">
    <source>
        <dbReference type="ARBA" id="ARBA00000815"/>
    </source>
</evidence>
<keyword evidence="5 7" id="KW-0547">Nucleotide-binding</keyword>
<gene>
    <name evidence="7 9" type="primary">surE</name>
    <name evidence="9" type="ORF">GWK41_04505</name>
</gene>
<comment type="catalytic activity">
    <reaction evidence="1 7">
        <text>a ribonucleoside 5'-phosphate + H2O = a ribonucleoside + phosphate</text>
        <dbReference type="Rhea" id="RHEA:12484"/>
        <dbReference type="ChEBI" id="CHEBI:15377"/>
        <dbReference type="ChEBI" id="CHEBI:18254"/>
        <dbReference type="ChEBI" id="CHEBI:43474"/>
        <dbReference type="ChEBI" id="CHEBI:58043"/>
        <dbReference type="EC" id="3.1.3.5"/>
    </reaction>
</comment>
<protein>
    <recommendedName>
        <fullName evidence="7">5'-nucleotidase SurE</fullName>
        <ecNumber evidence="7">3.1.3.5</ecNumber>
    </recommendedName>
    <alternativeName>
        <fullName evidence="7">Nucleoside 5'-monophosphate phosphohydrolase</fullName>
    </alternativeName>
</protein>
<dbReference type="EC" id="3.1.3.5" evidence="7"/>
<evidence type="ECO:0000259" key="8">
    <source>
        <dbReference type="Pfam" id="PF01975"/>
    </source>
</evidence>